<keyword evidence="2" id="KW-1185">Reference proteome</keyword>
<reference evidence="1" key="1">
    <citation type="submission" date="2021-06" db="EMBL/GenBank/DDBJ databases">
        <title>Parelaphostrongylus tenuis whole genome reference sequence.</title>
        <authorList>
            <person name="Garwood T.J."/>
            <person name="Larsen P.A."/>
            <person name="Fountain-Jones N.M."/>
            <person name="Garbe J.R."/>
            <person name="Macchietto M.G."/>
            <person name="Kania S.A."/>
            <person name="Gerhold R.W."/>
            <person name="Richards J.E."/>
            <person name="Wolf T.M."/>
        </authorList>
    </citation>
    <scope>NUCLEOTIDE SEQUENCE</scope>
    <source>
        <strain evidence="1">MNPRO001-30</strain>
        <tissue evidence="1">Meninges</tissue>
    </source>
</reference>
<name>A0AAD5QSY0_PARTN</name>
<sequence length="57" mass="6427">MIESSAMVYNYRFAPIRDRLLQLNKQFPDVAVRMVAVSCCDASVLKKFRIASSSVLS</sequence>
<proteinExistence type="predicted"/>
<evidence type="ECO:0000313" key="1">
    <source>
        <dbReference type="EMBL" id="KAJ1360927.1"/>
    </source>
</evidence>
<dbReference type="Proteomes" id="UP001196413">
    <property type="component" value="Unassembled WGS sequence"/>
</dbReference>
<accession>A0AAD5QSY0</accession>
<protein>
    <submittedName>
        <fullName evidence="1">Uncharacterized protein</fullName>
    </submittedName>
</protein>
<dbReference type="AlphaFoldDB" id="A0AAD5QSY0"/>
<organism evidence="1 2">
    <name type="scientific">Parelaphostrongylus tenuis</name>
    <name type="common">Meningeal worm</name>
    <dbReference type="NCBI Taxonomy" id="148309"/>
    <lineage>
        <taxon>Eukaryota</taxon>
        <taxon>Metazoa</taxon>
        <taxon>Ecdysozoa</taxon>
        <taxon>Nematoda</taxon>
        <taxon>Chromadorea</taxon>
        <taxon>Rhabditida</taxon>
        <taxon>Rhabditina</taxon>
        <taxon>Rhabditomorpha</taxon>
        <taxon>Strongyloidea</taxon>
        <taxon>Metastrongylidae</taxon>
        <taxon>Parelaphostrongylus</taxon>
    </lineage>
</organism>
<comment type="caution">
    <text evidence="1">The sequence shown here is derived from an EMBL/GenBank/DDBJ whole genome shotgun (WGS) entry which is preliminary data.</text>
</comment>
<evidence type="ECO:0000313" key="2">
    <source>
        <dbReference type="Proteomes" id="UP001196413"/>
    </source>
</evidence>
<dbReference type="EMBL" id="JAHQIW010004038">
    <property type="protein sequence ID" value="KAJ1360927.1"/>
    <property type="molecule type" value="Genomic_DNA"/>
</dbReference>
<gene>
    <name evidence="1" type="ORF">KIN20_020050</name>
</gene>